<proteinExistence type="predicted"/>
<evidence type="ECO:0000259" key="3">
    <source>
        <dbReference type="PROSITE" id="PS50911"/>
    </source>
</evidence>
<dbReference type="Pfam" id="PF08460">
    <property type="entry name" value="SH3_5"/>
    <property type="match status" value="1"/>
</dbReference>
<dbReference type="Proteomes" id="UP000254461">
    <property type="component" value="Unassembled WGS sequence"/>
</dbReference>
<dbReference type="Gene3D" id="2.30.30.40">
    <property type="entry name" value="SH3 Domains"/>
    <property type="match status" value="1"/>
</dbReference>
<comment type="catalytic activity">
    <reaction evidence="1">
        <text>Hydrolyzes the link between N-acetylmuramoyl residues and L-amino acid residues in certain cell-wall glycopeptides.</text>
        <dbReference type="EC" id="3.5.1.28"/>
    </reaction>
</comment>
<dbReference type="EMBL" id="UHFF01000003">
    <property type="protein sequence ID" value="SUN69748.1"/>
    <property type="molecule type" value="Genomic_DNA"/>
</dbReference>
<dbReference type="PROSITE" id="PS50911">
    <property type="entry name" value="CHAP"/>
    <property type="match status" value="1"/>
</dbReference>
<dbReference type="RefSeq" id="WP_115251524.1">
    <property type="nucleotide sequence ID" value="NZ_UHFF01000003.1"/>
</dbReference>
<evidence type="ECO:0000313" key="5">
    <source>
        <dbReference type="Proteomes" id="UP000254461"/>
    </source>
</evidence>
<evidence type="ECO:0000313" key="4">
    <source>
        <dbReference type="EMBL" id="SUN69748.1"/>
    </source>
</evidence>
<feature type="domain" description="Peptidase C51" evidence="3">
    <location>
        <begin position="40"/>
        <end position="170"/>
    </location>
</feature>
<dbReference type="EC" id="3.5.1.28" evidence="2"/>
<evidence type="ECO:0000256" key="1">
    <source>
        <dbReference type="ARBA" id="ARBA00001561"/>
    </source>
</evidence>
<dbReference type="Gene3D" id="3.90.1720.10">
    <property type="entry name" value="endopeptidase domain like (from Nostoc punctiforme)"/>
    <property type="match status" value="1"/>
</dbReference>
<dbReference type="InterPro" id="IPR038765">
    <property type="entry name" value="Papain-like_cys_pep_sf"/>
</dbReference>
<organism evidence="4 5">
    <name type="scientific">Streptococcus equi subsp. equi</name>
    <dbReference type="NCBI Taxonomy" id="148942"/>
    <lineage>
        <taxon>Bacteria</taxon>
        <taxon>Bacillati</taxon>
        <taxon>Bacillota</taxon>
        <taxon>Bacilli</taxon>
        <taxon>Lactobacillales</taxon>
        <taxon>Streptococcaceae</taxon>
        <taxon>Streptococcus</taxon>
    </lineage>
</organism>
<dbReference type="AlphaFoldDB" id="A0A380KRN7"/>
<dbReference type="InterPro" id="IPR003646">
    <property type="entry name" value="SH3-like_bac-type"/>
</dbReference>
<reference evidence="4 5" key="1">
    <citation type="submission" date="2018-06" db="EMBL/GenBank/DDBJ databases">
        <authorList>
            <consortium name="Pathogen Informatics"/>
            <person name="Doyle S."/>
        </authorList>
    </citation>
    <scope>NUCLEOTIDE SEQUENCE [LARGE SCALE GENOMIC DNA]</scope>
    <source>
        <strain evidence="4 5">NCTC12092</strain>
    </source>
</reference>
<dbReference type="Pfam" id="PF05257">
    <property type="entry name" value="CHAP"/>
    <property type="match status" value="1"/>
</dbReference>
<evidence type="ECO:0000256" key="2">
    <source>
        <dbReference type="ARBA" id="ARBA00011901"/>
    </source>
</evidence>
<accession>A0A380KRN7</accession>
<sequence>MKKVYQLLTSGAILLGVNGAISSTTTAISQGQSGIVHAAVLGDNYPSKWKQGFGADPWNMYLRQCTSFVAFRLHSANGFSLPRGYGNAESWGHTAKHQGYLVDHTPRVGAVAWWDKGFNQSHVLYGHVAWVAEVNGDTVVIEEYNYNAGQGPEKYHKRQIHKHQVSGYIHFKDLDHNSTSHMQMSHASQAGPASLAKSGTYYFSNQSPIKAEATLASPDLAYYYTGQLVHYDQTLVADGYEWLSYIGHSGNRRYIPIHKLPIQSQQHRQGAIDKPKPVATTPIKVGDTVAFPGVFRVDQVAQNMIASSELAGGKPTSLNWIDPAPLHETDHKGRIAGNQILQVGDYFIVSGTYKVLKVDQPSRGIYVQMGSRGTWLTIDKAKKV</sequence>
<protein>
    <recommendedName>
        <fullName evidence="2">N-acetylmuramoyl-L-alanine amidase</fullName>
        <ecNumber evidence="2">3.5.1.28</ecNumber>
    </recommendedName>
</protein>
<name>A0A380KRN7_9STRE</name>
<gene>
    <name evidence="4" type="ORF">NCTC12092_02025</name>
</gene>
<dbReference type="GO" id="GO:0008745">
    <property type="term" value="F:N-acetylmuramoyl-L-alanine amidase activity"/>
    <property type="evidence" value="ECO:0007669"/>
    <property type="project" value="UniProtKB-EC"/>
</dbReference>
<dbReference type="InterPro" id="IPR007921">
    <property type="entry name" value="CHAP_dom"/>
</dbReference>
<dbReference type="SUPFAM" id="SSF54001">
    <property type="entry name" value="Cysteine proteinases"/>
    <property type="match status" value="1"/>
</dbReference>